<name>A0A1F5IRA3_9BACT</name>
<proteinExistence type="predicted"/>
<keyword evidence="1" id="KW-1133">Transmembrane helix</keyword>
<reference evidence="2 3" key="1">
    <citation type="journal article" date="2016" name="Nat. Commun.">
        <title>Thousands of microbial genomes shed light on interconnected biogeochemical processes in an aquifer system.</title>
        <authorList>
            <person name="Anantharaman K."/>
            <person name="Brown C.T."/>
            <person name="Hug L.A."/>
            <person name="Sharon I."/>
            <person name="Castelle C.J."/>
            <person name="Probst A.J."/>
            <person name="Thomas B.C."/>
            <person name="Singh A."/>
            <person name="Wilkins M.J."/>
            <person name="Karaoz U."/>
            <person name="Brodie E.L."/>
            <person name="Williams K.H."/>
            <person name="Hubbard S.S."/>
            <person name="Banfield J.F."/>
        </authorList>
    </citation>
    <scope>NUCLEOTIDE SEQUENCE [LARGE SCALE GENOMIC DNA]</scope>
</reference>
<evidence type="ECO:0000313" key="2">
    <source>
        <dbReference type="EMBL" id="OGE18905.1"/>
    </source>
</evidence>
<evidence type="ECO:0000256" key="1">
    <source>
        <dbReference type="SAM" id="Phobius"/>
    </source>
</evidence>
<evidence type="ECO:0008006" key="4">
    <source>
        <dbReference type="Google" id="ProtNLM"/>
    </source>
</evidence>
<feature type="transmembrane region" description="Helical" evidence="1">
    <location>
        <begin position="7"/>
        <end position="28"/>
    </location>
</feature>
<dbReference type="Pfam" id="PF02325">
    <property type="entry name" value="CCB3_YggT"/>
    <property type="match status" value="1"/>
</dbReference>
<dbReference type="InterPro" id="IPR003425">
    <property type="entry name" value="CCB3/YggT"/>
</dbReference>
<sequence length="101" mass="10956">MFRTNQIVWYILGLVEVLLAFRLVLKALGANPSVGFTSLIYAITTPLAAPFNGILGTFATGSSTIEWSTIIAAIVYLSVAWGLVYFLDLIHPITPKDVAAR</sequence>
<gene>
    <name evidence="2" type="ORF">A2871_02525</name>
</gene>
<accession>A0A1F5IRA3</accession>
<protein>
    <recommendedName>
        <fullName evidence="4">YggT family protein</fullName>
    </recommendedName>
</protein>
<dbReference type="AlphaFoldDB" id="A0A1F5IRA3"/>
<organism evidence="2 3">
    <name type="scientific">Candidatus Daviesbacteria bacterium RIFCSPHIGHO2_01_FULL_41_23</name>
    <dbReference type="NCBI Taxonomy" id="1797764"/>
    <lineage>
        <taxon>Bacteria</taxon>
        <taxon>Candidatus Daviesiibacteriota</taxon>
    </lineage>
</organism>
<evidence type="ECO:0000313" key="3">
    <source>
        <dbReference type="Proteomes" id="UP000176336"/>
    </source>
</evidence>
<dbReference type="Proteomes" id="UP000176336">
    <property type="component" value="Unassembled WGS sequence"/>
</dbReference>
<feature type="transmembrane region" description="Helical" evidence="1">
    <location>
        <begin position="34"/>
        <end position="55"/>
    </location>
</feature>
<comment type="caution">
    <text evidence="2">The sequence shown here is derived from an EMBL/GenBank/DDBJ whole genome shotgun (WGS) entry which is preliminary data.</text>
</comment>
<dbReference type="GO" id="GO:0016020">
    <property type="term" value="C:membrane"/>
    <property type="evidence" value="ECO:0007669"/>
    <property type="project" value="InterPro"/>
</dbReference>
<keyword evidence="1" id="KW-0812">Transmembrane</keyword>
<dbReference type="EMBL" id="MFCR01000008">
    <property type="protein sequence ID" value="OGE18905.1"/>
    <property type="molecule type" value="Genomic_DNA"/>
</dbReference>
<feature type="transmembrane region" description="Helical" evidence="1">
    <location>
        <begin position="67"/>
        <end position="87"/>
    </location>
</feature>
<keyword evidence="1" id="KW-0472">Membrane</keyword>